<dbReference type="AlphaFoldDB" id="A0A4V2PVQ7"/>
<evidence type="ECO:0008006" key="4">
    <source>
        <dbReference type="Google" id="ProtNLM"/>
    </source>
</evidence>
<feature type="chain" id="PRO_5020440279" description="Lipid A 3-O-deacylase PagL" evidence="1">
    <location>
        <begin position="29"/>
        <end position="234"/>
    </location>
</feature>
<accession>A0A4V2PVQ7</accession>
<sequence length="234" mass="25767">MKSPMIGRLLPGLLCALSFVAFTSSANAQAKIDPSLPEAPLPHRRVLLLFPGFETVQDPTIPVAPLKPKQKFEMAYRKTVDPSFLIESAAFAGLDQGIGYGPQYGSGWGPYAQRFGYNAANLATTFLFTDAILPNVFHQDPRYFRKGTGSFVSRVWWALRSEVVAYSDQGNEMPNYSSMIGFGMSTALSNAYSPESSITFGKTMERYGVKEGVSFGLNILREFGGLSKPERHQE</sequence>
<evidence type="ECO:0000256" key="1">
    <source>
        <dbReference type="SAM" id="SignalP"/>
    </source>
</evidence>
<dbReference type="Proteomes" id="UP000295210">
    <property type="component" value="Unassembled WGS sequence"/>
</dbReference>
<feature type="signal peptide" evidence="1">
    <location>
        <begin position="1"/>
        <end position="28"/>
    </location>
</feature>
<keyword evidence="3" id="KW-1185">Reference proteome</keyword>
<organism evidence="2 3">
    <name type="scientific">Acidipila rosea</name>
    <dbReference type="NCBI Taxonomy" id="768535"/>
    <lineage>
        <taxon>Bacteria</taxon>
        <taxon>Pseudomonadati</taxon>
        <taxon>Acidobacteriota</taxon>
        <taxon>Terriglobia</taxon>
        <taxon>Terriglobales</taxon>
        <taxon>Acidobacteriaceae</taxon>
        <taxon>Acidipila</taxon>
    </lineage>
</organism>
<gene>
    <name evidence="2" type="ORF">C7378_0334</name>
</gene>
<comment type="caution">
    <text evidence="2">The sequence shown here is derived from an EMBL/GenBank/DDBJ whole genome shotgun (WGS) entry which is preliminary data.</text>
</comment>
<evidence type="ECO:0000313" key="2">
    <source>
        <dbReference type="EMBL" id="TCK75351.1"/>
    </source>
</evidence>
<evidence type="ECO:0000313" key="3">
    <source>
        <dbReference type="Proteomes" id="UP000295210"/>
    </source>
</evidence>
<name>A0A4V2PVQ7_9BACT</name>
<dbReference type="EMBL" id="SMGK01000001">
    <property type="protein sequence ID" value="TCK75351.1"/>
    <property type="molecule type" value="Genomic_DNA"/>
</dbReference>
<keyword evidence="1" id="KW-0732">Signal</keyword>
<proteinExistence type="predicted"/>
<reference evidence="2 3" key="1">
    <citation type="submission" date="2019-03" db="EMBL/GenBank/DDBJ databases">
        <title>Genomic Encyclopedia of Type Strains, Phase IV (KMG-IV): sequencing the most valuable type-strain genomes for metagenomic binning, comparative biology and taxonomic classification.</title>
        <authorList>
            <person name="Goeker M."/>
        </authorList>
    </citation>
    <scope>NUCLEOTIDE SEQUENCE [LARGE SCALE GENOMIC DNA]</scope>
    <source>
        <strain evidence="2 3">DSM 103428</strain>
    </source>
</reference>
<protein>
    <recommendedName>
        <fullName evidence="4">Lipid A 3-O-deacylase PagL</fullName>
    </recommendedName>
</protein>